<name>A0ABR1NCS7_9PEZI</name>
<evidence type="ECO:0000313" key="3">
    <source>
        <dbReference type="Proteomes" id="UP001367316"/>
    </source>
</evidence>
<reference evidence="2 3" key="1">
    <citation type="submission" date="2024-04" db="EMBL/GenBank/DDBJ databases">
        <title>Phyllosticta paracitricarpa is synonymous to the EU quarantine fungus P. citricarpa based on phylogenomic analyses.</title>
        <authorList>
            <consortium name="Lawrence Berkeley National Laboratory"/>
            <person name="Van ingen-buijs V.A."/>
            <person name="Van westerhoven A.C."/>
            <person name="Haridas S."/>
            <person name="Skiadas P."/>
            <person name="Martin F."/>
            <person name="Groenewald J.Z."/>
            <person name="Crous P.W."/>
            <person name="Seidl M.F."/>
        </authorList>
    </citation>
    <scope>NUCLEOTIDE SEQUENCE [LARGE SCALE GENOMIC DNA]</scope>
    <source>
        <strain evidence="2 3">CBS 141358</strain>
    </source>
</reference>
<dbReference type="Proteomes" id="UP001367316">
    <property type="component" value="Unassembled WGS sequence"/>
</dbReference>
<sequence length="173" mass="18594">MPSSCCFFFDFELPLLLLLCVSRVLRRTTSLAGSATVRVIALSATVGEKRKTFDMDNNSPRVVVVADCCSLGLAVAADDCSPDAAMMADNFSLGTAGTADDCSLEDDSLLATSTVSLFLRSDSFCRPLLSPTSYSCFSNRRSHPSHFRASSDIPSDFSFFLLRDSRAACRAGS</sequence>
<feature type="chain" id="PRO_5045869793" description="Secreted protein" evidence="1">
    <location>
        <begin position="27"/>
        <end position="173"/>
    </location>
</feature>
<protein>
    <recommendedName>
        <fullName evidence="4">Secreted protein</fullName>
    </recommendedName>
</protein>
<accession>A0ABR1NCS7</accession>
<feature type="signal peptide" evidence="1">
    <location>
        <begin position="1"/>
        <end position="26"/>
    </location>
</feature>
<evidence type="ECO:0008006" key="4">
    <source>
        <dbReference type="Google" id="ProtNLM"/>
    </source>
</evidence>
<evidence type="ECO:0000256" key="1">
    <source>
        <dbReference type="SAM" id="SignalP"/>
    </source>
</evidence>
<comment type="caution">
    <text evidence="2">The sequence shown here is derived from an EMBL/GenBank/DDBJ whole genome shotgun (WGS) entry which is preliminary data.</text>
</comment>
<evidence type="ECO:0000313" key="2">
    <source>
        <dbReference type="EMBL" id="KAK7613011.1"/>
    </source>
</evidence>
<proteinExistence type="predicted"/>
<gene>
    <name evidence="2" type="ORF">JOL62DRAFT_424612</name>
</gene>
<dbReference type="EMBL" id="JBBPBF010000008">
    <property type="protein sequence ID" value="KAK7613011.1"/>
    <property type="molecule type" value="Genomic_DNA"/>
</dbReference>
<organism evidence="2 3">
    <name type="scientific">Phyllosticta paracitricarpa</name>
    <dbReference type="NCBI Taxonomy" id="2016321"/>
    <lineage>
        <taxon>Eukaryota</taxon>
        <taxon>Fungi</taxon>
        <taxon>Dikarya</taxon>
        <taxon>Ascomycota</taxon>
        <taxon>Pezizomycotina</taxon>
        <taxon>Dothideomycetes</taxon>
        <taxon>Dothideomycetes incertae sedis</taxon>
        <taxon>Botryosphaeriales</taxon>
        <taxon>Phyllostictaceae</taxon>
        <taxon>Phyllosticta</taxon>
    </lineage>
</organism>
<keyword evidence="1" id="KW-0732">Signal</keyword>
<keyword evidence="3" id="KW-1185">Reference proteome</keyword>